<feature type="region of interest" description="Disordered" evidence="1">
    <location>
        <begin position="48"/>
        <end position="73"/>
    </location>
</feature>
<dbReference type="EMBL" id="MVGT01004437">
    <property type="protein sequence ID" value="OUZ99467.1"/>
    <property type="molecule type" value="Genomic_DNA"/>
</dbReference>
<name>A0A200PMQ7_MACCD</name>
<comment type="caution">
    <text evidence="2">The sequence shown here is derived from an EMBL/GenBank/DDBJ whole genome shotgun (WGS) entry which is preliminary data.</text>
</comment>
<dbReference type="InParanoid" id="A0A200PMQ7"/>
<proteinExistence type="predicted"/>
<feature type="compositionally biased region" description="Polar residues" evidence="1">
    <location>
        <begin position="58"/>
        <end position="73"/>
    </location>
</feature>
<evidence type="ECO:0000256" key="1">
    <source>
        <dbReference type="SAM" id="MobiDB-lite"/>
    </source>
</evidence>
<protein>
    <submittedName>
        <fullName evidence="2">Uncharacterized protein</fullName>
    </submittedName>
</protein>
<evidence type="ECO:0000313" key="3">
    <source>
        <dbReference type="Proteomes" id="UP000195402"/>
    </source>
</evidence>
<dbReference type="AlphaFoldDB" id="A0A200PMQ7"/>
<sequence>MDALDGAASLGWWGTVLELELGLLGPGLALESGLQGVALVLLEADSAQQGREVRGNRRNITGQSRSTKRSGTS</sequence>
<keyword evidence="3" id="KW-1185">Reference proteome</keyword>
<dbReference type="Proteomes" id="UP000195402">
    <property type="component" value="Unassembled WGS sequence"/>
</dbReference>
<gene>
    <name evidence="2" type="ORF">BVC80_8973g13</name>
</gene>
<organism evidence="2 3">
    <name type="scientific">Macleaya cordata</name>
    <name type="common">Five-seeded plume-poppy</name>
    <name type="synonym">Bocconia cordata</name>
    <dbReference type="NCBI Taxonomy" id="56857"/>
    <lineage>
        <taxon>Eukaryota</taxon>
        <taxon>Viridiplantae</taxon>
        <taxon>Streptophyta</taxon>
        <taxon>Embryophyta</taxon>
        <taxon>Tracheophyta</taxon>
        <taxon>Spermatophyta</taxon>
        <taxon>Magnoliopsida</taxon>
        <taxon>Ranunculales</taxon>
        <taxon>Papaveraceae</taxon>
        <taxon>Papaveroideae</taxon>
        <taxon>Macleaya</taxon>
    </lineage>
</organism>
<evidence type="ECO:0000313" key="2">
    <source>
        <dbReference type="EMBL" id="OUZ99467.1"/>
    </source>
</evidence>
<reference evidence="2 3" key="1">
    <citation type="journal article" date="2017" name="Mol. Plant">
        <title>The Genome of Medicinal Plant Macleaya cordata Provides New Insights into Benzylisoquinoline Alkaloids Metabolism.</title>
        <authorList>
            <person name="Liu X."/>
            <person name="Liu Y."/>
            <person name="Huang P."/>
            <person name="Ma Y."/>
            <person name="Qing Z."/>
            <person name="Tang Q."/>
            <person name="Cao H."/>
            <person name="Cheng P."/>
            <person name="Zheng Y."/>
            <person name="Yuan Z."/>
            <person name="Zhou Y."/>
            <person name="Liu J."/>
            <person name="Tang Z."/>
            <person name="Zhuo Y."/>
            <person name="Zhang Y."/>
            <person name="Yu L."/>
            <person name="Huang J."/>
            <person name="Yang P."/>
            <person name="Peng Q."/>
            <person name="Zhang J."/>
            <person name="Jiang W."/>
            <person name="Zhang Z."/>
            <person name="Lin K."/>
            <person name="Ro D.K."/>
            <person name="Chen X."/>
            <person name="Xiong X."/>
            <person name="Shang Y."/>
            <person name="Huang S."/>
            <person name="Zeng J."/>
        </authorList>
    </citation>
    <scope>NUCLEOTIDE SEQUENCE [LARGE SCALE GENOMIC DNA]</scope>
    <source>
        <strain evidence="3">cv. BLH2017</strain>
        <tissue evidence="2">Root</tissue>
    </source>
</reference>
<accession>A0A200PMQ7</accession>